<dbReference type="Gene3D" id="2.60.120.10">
    <property type="entry name" value="Jelly Rolls"/>
    <property type="match status" value="1"/>
</dbReference>
<dbReference type="CDD" id="cd00093">
    <property type="entry name" value="HTH_XRE"/>
    <property type="match status" value="1"/>
</dbReference>
<dbReference type="SUPFAM" id="SSF47413">
    <property type="entry name" value="lambda repressor-like DNA-binding domains"/>
    <property type="match status" value="1"/>
</dbReference>
<evidence type="ECO:0000313" key="4">
    <source>
        <dbReference type="Proteomes" id="UP000198900"/>
    </source>
</evidence>
<dbReference type="GO" id="GO:0003677">
    <property type="term" value="F:DNA binding"/>
    <property type="evidence" value="ECO:0007669"/>
    <property type="project" value="UniProtKB-KW"/>
</dbReference>
<dbReference type="SUPFAM" id="SSF51182">
    <property type="entry name" value="RmlC-like cupins"/>
    <property type="match status" value="1"/>
</dbReference>
<dbReference type="CDD" id="cd02209">
    <property type="entry name" value="cupin_XRE_C"/>
    <property type="match status" value="1"/>
</dbReference>
<dbReference type="Pfam" id="PF07883">
    <property type="entry name" value="Cupin_2"/>
    <property type="match status" value="1"/>
</dbReference>
<dbReference type="InterPro" id="IPR010982">
    <property type="entry name" value="Lambda_DNA-bd_dom_sf"/>
</dbReference>
<keyword evidence="1" id="KW-0238">DNA-binding</keyword>
<dbReference type="InterPro" id="IPR001387">
    <property type="entry name" value="Cro/C1-type_HTH"/>
</dbReference>
<dbReference type="PROSITE" id="PS50943">
    <property type="entry name" value="HTH_CROC1"/>
    <property type="match status" value="1"/>
</dbReference>
<dbReference type="SMART" id="SM00530">
    <property type="entry name" value="HTH_XRE"/>
    <property type="match status" value="1"/>
</dbReference>
<dbReference type="RefSeq" id="WP_091790560.1">
    <property type="nucleotide sequence ID" value="NZ_FNDI01000060.1"/>
</dbReference>
<reference evidence="3" key="1">
    <citation type="submission" date="2016-10" db="EMBL/GenBank/DDBJ databases">
        <authorList>
            <person name="Varghese N."/>
            <person name="Submissions S."/>
        </authorList>
    </citation>
    <scope>NUCLEOTIDE SEQUENCE [LARGE SCALE GENOMIC DNA]</scope>
    <source>
        <strain evidence="3">YR281</strain>
    </source>
</reference>
<dbReference type="Proteomes" id="UP000198900">
    <property type="component" value="Unassembled WGS sequence"/>
</dbReference>
<dbReference type="EMBL" id="FNDI01000060">
    <property type="protein sequence ID" value="SDJ53801.1"/>
    <property type="molecule type" value="Genomic_DNA"/>
</dbReference>
<organism evidence="3 4">
    <name type="scientific">Paraburkholderia steynii</name>
    <dbReference type="NCBI Taxonomy" id="1245441"/>
    <lineage>
        <taxon>Bacteria</taxon>
        <taxon>Pseudomonadati</taxon>
        <taxon>Pseudomonadota</taxon>
        <taxon>Betaproteobacteria</taxon>
        <taxon>Burkholderiales</taxon>
        <taxon>Burkholderiaceae</taxon>
        <taxon>Paraburkholderia</taxon>
    </lineage>
</organism>
<dbReference type="PANTHER" id="PTHR46797:SF1">
    <property type="entry name" value="METHYLPHOSPHONATE SYNTHASE"/>
    <property type="match status" value="1"/>
</dbReference>
<dbReference type="InterPro" id="IPR050807">
    <property type="entry name" value="TransReg_Diox_bact_type"/>
</dbReference>
<sequence length="188" mass="20426">MLEHTDHASNLGSKIRALRSKLGRTLEEIAVASGLSKAFLSQVERGLANPSIMSVKHIAGALGVEVSLLFQTPSEEISIRRREQLEFANFLDSENSFAQLTRLSGRRRLESVLVRLPSGQAPLEIAGFAGQDFLLVIAGGVVLKLGSDAFILGEGDSIHYESPVPHSWVNAGRKDSIVIRVRATREKA</sequence>
<dbReference type="InterPro" id="IPR011051">
    <property type="entry name" value="RmlC_Cupin_sf"/>
</dbReference>
<dbReference type="InterPro" id="IPR014710">
    <property type="entry name" value="RmlC-like_jellyroll"/>
</dbReference>
<dbReference type="Pfam" id="PF01381">
    <property type="entry name" value="HTH_3"/>
    <property type="match status" value="1"/>
</dbReference>
<dbReference type="Gene3D" id="1.10.260.40">
    <property type="entry name" value="lambda repressor-like DNA-binding domains"/>
    <property type="match status" value="1"/>
</dbReference>
<dbReference type="InterPro" id="IPR013096">
    <property type="entry name" value="Cupin_2"/>
</dbReference>
<dbReference type="PANTHER" id="PTHR46797">
    <property type="entry name" value="HTH-TYPE TRANSCRIPTIONAL REGULATOR"/>
    <property type="match status" value="1"/>
</dbReference>
<feature type="domain" description="HTH cro/C1-type" evidence="2">
    <location>
        <begin position="15"/>
        <end position="69"/>
    </location>
</feature>
<proteinExistence type="predicted"/>
<accession>A0A7Z7FRF8</accession>
<evidence type="ECO:0000259" key="2">
    <source>
        <dbReference type="PROSITE" id="PS50943"/>
    </source>
</evidence>
<keyword evidence="4" id="KW-1185">Reference proteome</keyword>
<dbReference type="AlphaFoldDB" id="A0A7Z7FRF8"/>
<gene>
    <name evidence="3" type="ORF">SAMN04487926_16018</name>
</gene>
<evidence type="ECO:0000256" key="1">
    <source>
        <dbReference type="ARBA" id="ARBA00023125"/>
    </source>
</evidence>
<comment type="caution">
    <text evidence="3">The sequence shown here is derived from an EMBL/GenBank/DDBJ whole genome shotgun (WGS) entry which is preliminary data.</text>
</comment>
<protein>
    <submittedName>
        <fullName evidence="3">Transcriptional regulator, XRE family with cupin sensor</fullName>
    </submittedName>
</protein>
<dbReference type="GO" id="GO:0003700">
    <property type="term" value="F:DNA-binding transcription factor activity"/>
    <property type="evidence" value="ECO:0007669"/>
    <property type="project" value="TreeGrafter"/>
</dbReference>
<evidence type="ECO:0000313" key="3">
    <source>
        <dbReference type="EMBL" id="SDJ53801.1"/>
    </source>
</evidence>
<dbReference type="GO" id="GO:0005829">
    <property type="term" value="C:cytosol"/>
    <property type="evidence" value="ECO:0007669"/>
    <property type="project" value="TreeGrafter"/>
</dbReference>
<name>A0A7Z7FRF8_9BURK</name>